<name>A0ABW4JJC0_9BACL</name>
<dbReference type="Pfam" id="PF08401">
    <property type="entry name" value="ArdcN"/>
    <property type="match status" value="1"/>
</dbReference>
<keyword evidence="3" id="KW-1185">Reference proteome</keyword>
<dbReference type="Proteomes" id="UP001597079">
    <property type="component" value="Unassembled WGS sequence"/>
</dbReference>
<reference evidence="3" key="1">
    <citation type="journal article" date="2019" name="Int. J. Syst. Evol. Microbiol.">
        <title>The Global Catalogue of Microorganisms (GCM) 10K type strain sequencing project: providing services to taxonomists for standard genome sequencing and annotation.</title>
        <authorList>
            <consortium name="The Broad Institute Genomics Platform"/>
            <consortium name="The Broad Institute Genome Sequencing Center for Infectious Disease"/>
            <person name="Wu L."/>
            <person name="Ma J."/>
        </authorList>
    </citation>
    <scope>NUCLEOTIDE SEQUENCE [LARGE SCALE GENOMIC DNA]</scope>
    <source>
        <strain evidence="3">CGMCC 1.12286</strain>
    </source>
</reference>
<gene>
    <name evidence="2" type="ORF">ACFSB2_13030</name>
</gene>
<dbReference type="InterPro" id="IPR013610">
    <property type="entry name" value="ArdC_N"/>
</dbReference>
<sequence length="271" mass="30262">MTEDKIQAATQKLLMMWESGNLPEAIAHTMIQPKGRPCDKWSLGNRILMLANEALDARGFKQWSDAGRKVKKGKKAFYILGPVTKNITVEDNETGEKITKLLVVAFKAIPVFRLEDTEGAPVPVPNYEPTVLPPLMNVAEAWEIPVRYVPNLGRFYGMYRPMTDEIILCSHDEITFFHELAHAAHHQIRPLKGGQDPFQEIVAETCAAVLCLMYGFEGYVVDARNYVAHYAGMASGNVTKAVMQALSDIEKVMTLILETAVEQELQALSKI</sequence>
<evidence type="ECO:0000313" key="2">
    <source>
        <dbReference type="EMBL" id="MFD1675618.1"/>
    </source>
</evidence>
<accession>A0ABW4JJC0</accession>
<dbReference type="EMBL" id="JBHUCX010000032">
    <property type="protein sequence ID" value="MFD1675618.1"/>
    <property type="molecule type" value="Genomic_DNA"/>
</dbReference>
<comment type="caution">
    <text evidence="2">The sequence shown here is derived from an EMBL/GenBank/DDBJ whole genome shotgun (WGS) entry which is preliminary data.</text>
</comment>
<protein>
    <submittedName>
        <fullName evidence="2">ArdC-like ssDNA-binding domain-containing protein</fullName>
    </submittedName>
</protein>
<organism evidence="2 3">
    <name type="scientific">Alicyclobacillus fodiniaquatilis</name>
    <dbReference type="NCBI Taxonomy" id="1661150"/>
    <lineage>
        <taxon>Bacteria</taxon>
        <taxon>Bacillati</taxon>
        <taxon>Bacillota</taxon>
        <taxon>Bacilli</taxon>
        <taxon>Bacillales</taxon>
        <taxon>Alicyclobacillaceae</taxon>
        <taxon>Alicyclobacillus</taxon>
    </lineage>
</organism>
<evidence type="ECO:0000313" key="3">
    <source>
        <dbReference type="Proteomes" id="UP001597079"/>
    </source>
</evidence>
<dbReference type="RefSeq" id="WP_377943502.1">
    <property type="nucleotide sequence ID" value="NZ_JBHUCX010000032.1"/>
</dbReference>
<feature type="domain" description="N-terminal" evidence="1">
    <location>
        <begin position="38"/>
        <end position="112"/>
    </location>
</feature>
<evidence type="ECO:0000259" key="1">
    <source>
        <dbReference type="Pfam" id="PF08401"/>
    </source>
</evidence>
<proteinExistence type="predicted"/>